<sequence length="189" mass="21610">MEKQGTEVDEITFERFGIEVKSADYTIQNLMSQPLGDWGITKTGLDSLTSENNLKGSVLFEIKDYKNITQPKQRFEDDRSQEVDEDELARISQKNFSSYLMSISDGMRDAKLLILQDMSQLEFFRTPIRPDSKYCVKNAPYIKNTLIIREDTQISLMYEGEGVILGETKEKETTGLNIKDTGAPKFVEL</sequence>
<organism evidence="1 2">
    <name type="scientific">Euplotes crassus</name>
    <dbReference type="NCBI Taxonomy" id="5936"/>
    <lineage>
        <taxon>Eukaryota</taxon>
        <taxon>Sar</taxon>
        <taxon>Alveolata</taxon>
        <taxon>Ciliophora</taxon>
        <taxon>Intramacronucleata</taxon>
        <taxon>Spirotrichea</taxon>
        <taxon>Hypotrichia</taxon>
        <taxon>Euplotida</taxon>
        <taxon>Euplotidae</taxon>
        <taxon>Moneuplotes</taxon>
    </lineage>
</organism>
<protein>
    <submittedName>
        <fullName evidence="1">Uncharacterized protein</fullName>
    </submittedName>
</protein>
<proteinExistence type="predicted"/>
<name>A0AAD2D5M9_EUPCR</name>
<dbReference type="AlphaFoldDB" id="A0AAD2D5M9"/>
<dbReference type="EMBL" id="CAMPGE010022413">
    <property type="protein sequence ID" value="CAI2380453.1"/>
    <property type="molecule type" value="Genomic_DNA"/>
</dbReference>
<gene>
    <name evidence="1" type="ORF">ECRASSUSDP1_LOCUS21887</name>
</gene>
<accession>A0AAD2D5M9</accession>
<keyword evidence="2" id="KW-1185">Reference proteome</keyword>
<reference evidence="1" key="1">
    <citation type="submission" date="2023-07" db="EMBL/GenBank/DDBJ databases">
        <authorList>
            <consortium name="AG Swart"/>
            <person name="Singh M."/>
            <person name="Singh A."/>
            <person name="Seah K."/>
            <person name="Emmerich C."/>
        </authorList>
    </citation>
    <scope>NUCLEOTIDE SEQUENCE</scope>
    <source>
        <strain evidence="1">DP1</strain>
    </source>
</reference>
<evidence type="ECO:0000313" key="2">
    <source>
        <dbReference type="Proteomes" id="UP001295684"/>
    </source>
</evidence>
<evidence type="ECO:0000313" key="1">
    <source>
        <dbReference type="EMBL" id="CAI2380453.1"/>
    </source>
</evidence>
<comment type="caution">
    <text evidence="1">The sequence shown here is derived from an EMBL/GenBank/DDBJ whole genome shotgun (WGS) entry which is preliminary data.</text>
</comment>
<dbReference type="Proteomes" id="UP001295684">
    <property type="component" value="Unassembled WGS sequence"/>
</dbReference>